<dbReference type="GO" id="GO:0043409">
    <property type="term" value="P:negative regulation of MAPK cascade"/>
    <property type="evidence" value="ECO:0000318"/>
    <property type="project" value="GO_Central"/>
</dbReference>
<evidence type="ECO:0000256" key="2">
    <source>
        <dbReference type="ARBA" id="ARBA00022801"/>
    </source>
</evidence>
<evidence type="ECO:0000256" key="5">
    <source>
        <dbReference type="ARBA" id="ARBA00048336"/>
    </source>
</evidence>
<evidence type="ECO:0000259" key="6">
    <source>
        <dbReference type="PROSITE" id="PS50054"/>
    </source>
</evidence>
<comment type="catalytic activity">
    <reaction evidence="5">
        <text>O-phospho-L-threonyl-[protein] + H2O = L-threonyl-[protein] + phosphate</text>
        <dbReference type="Rhea" id="RHEA:47004"/>
        <dbReference type="Rhea" id="RHEA-COMP:11060"/>
        <dbReference type="Rhea" id="RHEA-COMP:11605"/>
        <dbReference type="ChEBI" id="CHEBI:15377"/>
        <dbReference type="ChEBI" id="CHEBI:30013"/>
        <dbReference type="ChEBI" id="CHEBI:43474"/>
        <dbReference type="ChEBI" id="CHEBI:61977"/>
        <dbReference type="EC" id="3.1.3.16"/>
    </reaction>
</comment>
<dbReference type="InterPro" id="IPR000387">
    <property type="entry name" value="Tyr_Pase_dom"/>
</dbReference>
<evidence type="ECO:0008006" key="10">
    <source>
        <dbReference type="Google" id="ProtNLM"/>
    </source>
</evidence>
<dbReference type="InterPro" id="IPR016130">
    <property type="entry name" value="Tyr_Pase_AS"/>
</dbReference>
<dbReference type="EMBL" id="CT868596">
    <property type="protein sequence ID" value="CAK86930.1"/>
    <property type="molecule type" value="Genomic_DNA"/>
</dbReference>
<dbReference type="OrthoDB" id="10252009at2759"/>
<feature type="domain" description="Tyrosine-protein phosphatase" evidence="6">
    <location>
        <begin position="17"/>
        <end position="155"/>
    </location>
</feature>
<comment type="catalytic activity">
    <reaction evidence="4">
        <text>O-phospho-L-seryl-[protein] + H2O = L-seryl-[protein] + phosphate</text>
        <dbReference type="Rhea" id="RHEA:20629"/>
        <dbReference type="Rhea" id="RHEA-COMP:9863"/>
        <dbReference type="Rhea" id="RHEA-COMP:11604"/>
        <dbReference type="ChEBI" id="CHEBI:15377"/>
        <dbReference type="ChEBI" id="CHEBI:29999"/>
        <dbReference type="ChEBI" id="CHEBI:43474"/>
        <dbReference type="ChEBI" id="CHEBI:83421"/>
        <dbReference type="EC" id="3.1.3.16"/>
    </reaction>
</comment>
<dbReference type="PANTHER" id="PTHR45948">
    <property type="entry name" value="DUAL SPECIFICITY PROTEIN PHOSPHATASE DDB_G0269404-RELATED"/>
    <property type="match status" value="1"/>
</dbReference>
<evidence type="ECO:0000313" key="9">
    <source>
        <dbReference type="Proteomes" id="UP000000600"/>
    </source>
</evidence>
<dbReference type="eggNOG" id="KOG1716">
    <property type="taxonomic scope" value="Eukaryota"/>
</dbReference>
<dbReference type="GO" id="GO:0005737">
    <property type="term" value="C:cytoplasm"/>
    <property type="evidence" value="ECO:0000318"/>
    <property type="project" value="GO_Central"/>
</dbReference>
<name>A0DV63_PARTE</name>
<protein>
    <recommendedName>
        <fullName evidence="10">Protein-serine/threonine phosphatase</fullName>
    </recommendedName>
</protein>
<proteinExistence type="inferred from homology"/>
<dbReference type="GO" id="GO:0004722">
    <property type="term" value="F:protein serine/threonine phosphatase activity"/>
    <property type="evidence" value="ECO:0007669"/>
    <property type="project" value="UniProtKB-EC"/>
</dbReference>
<dbReference type="InterPro" id="IPR020422">
    <property type="entry name" value="TYR_PHOSPHATASE_DUAL_dom"/>
</dbReference>
<evidence type="ECO:0000256" key="3">
    <source>
        <dbReference type="ARBA" id="ARBA00022912"/>
    </source>
</evidence>
<dbReference type="AlphaFoldDB" id="A0DV63"/>
<dbReference type="GO" id="GO:0007165">
    <property type="term" value="P:signal transduction"/>
    <property type="evidence" value="ECO:0000318"/>
    <property type="project" value="GO_Central"/>
</dbReference>
<gene>
    <name evidence="8" type="ORF">GSPATT00020593001</name>
</gene>
<keyword evidence="9" id="KW-1185">Reference proteome</keyword>
<dbReference type="Proteomes" id="UP000000600">
    <property type="component" value="Unassembled WGS sequence"/>
</dbReference>
<dbReference type="PROSITE" id="PS50054">
    <property type="entry name" value="TYR_PHOSPHATASE_DUAL"/>
    <property type="match status" value="1"/>
</dbReference>
<keyword evidence="3" id="KW-0904">Protein phosphatase</keyword>
<accession>A0DV63</accession>
<comment type="similarity">
    <text evidence="1">Belongs to the protein-tyrosine phosphatase family. Non-receptor class dual specificity subfamily.</text>
</comment>
<dbReference type="GO" id="GO:0017017">
    <property type="term" value="F:MAP kinase tyrosine/serine/threonine phosphatase activity"/>
    <property type="evidence" value="ECO:0000318"/>
    <property type="project" value="GO_Central"/>
</dbReference>
<dbReference type="STRING" id="5888.A0DV63"/>
<dbReference type="GO" id="GO:0008330">
    <property type="term" value="F:protein tyrosine/threonine phosphatase activity"/>
    <property type="evidence" value="ECO:0000318"/>
    <property type="project" value="GO_Central"/>
</dbReference>
<evidence type="ECO:0000313" key="8">
    <source>
        <dbReference type="EMBL" id="CAK86930.1"/>
    </source>
</evidence>
<dbReference type="Gene3D" id="3.90.190.10">
    <property type="entry name" value="Protein tyrosine phosphatase superfamily"/>
    <property type="match status" value="1"/>
</dbReference>
<dbReference type="PANTHER" id="PTHR45948:SF2">
    <property type="entry name" value="DUAL SPECIFICITY PROTEIN PHOSPHATASE"/>
    <property type="match status" value="1"/>
</dbReference>
<dbReference type="KEGG" id="ptm:GSPATT00020593001"/>
<organism evidence="8 9">
    <name type="scientific">Paramecium tetraurelia</name>
    <dbReference type="NCBI Taxonomy" id="5888"/>
    <lineage>
        <taxon>Eukaryota</taxon>
        <taxon>Sar</taxon>
        <taxon>Alveolata</taxon>
        <taxon>Ciliophora</taxon>
        <taxon>Intramacronucleata</taxon>
        <taxon>Oligohymenophorea</taxon>
        <taxon>Peniculida</taxon>
        <taxon>Parameciidae</taxon>
        <taxon>Paramecium</taxon>
    </lineage>
</organism>
<evidence type="ECO:0000256" key="1">
    <source>
        <dbReference type="ARBA" id="ARBA00008601"/>
    </source>
</evidence>
<feature type="domain" description="Tyrosine specific protein phosphatases" evidence="7">
    <location>
        <begin position="95"/>
        <end position="133"/>
    </location>
</feature>
<keyword evidence="2" id="KW-0378">Hydrolase</keyword>
<dbReference type="InterPro" id="IPR029021">
    <property type="entry name" value="Prot-tyrosine_phosphatase-like"/>
</dbReference>
<reference evidence="8 9" key="1">
    <citation type="journal article" date="2006" name="Nature">
        <title>Global trends of whole-genome duplications revealed by the ciliate Paramecium tetraurelia.</title>
        <authorList>
            <consortium name="Genoscope"/>
            <person name="Aury J.-M."/>
            <person name="Jaillon O."/>
            <person name="Duret L."/>
            <person name="Noel B."/>
            <person name="Jubin C."/>
            <person name="Porcel B.M."/>
            <person name="Segurens B."/>
            <person name="Daubin V."/>
            <person name="Anthouard V."/>
            <person name="Aiach N."/>
            <person name="Arnaiz O."/>
            <person name="Billaut A."/>
            <person name="Beisson J."/>
            <person name="Blanc I."/>
            <person name="Bouhouche K."/>
            <person name="Camara F."/>
            <person name="Duharcourt S."/>
            <person name="Guigo R."/>
            <person name="Gogendeau D."/>
            <person name="Katinka M."/>
            <person name="Keller A.-M."/>
            <person name="Kissmehl R."/>
            <person name="Klotz C."/>
            <person name="Koll F."/>
            <person name="Le Moue A."/>
            <person name="Lepere C."/>
            <person name="Malinsky S."/>
            <person name="Nowacki M."/>
            <person name="Nowak J.K."/>
            <person name="Plattner H."/>
            <person name="Poulain J."/>
            <person name="Ruiz F."/>
            <person name="Serrano V."/>
            <person name="Zagulski M."/>
            <person name="Dessen P."/>
            <person name="Betermier M."/>
            <person name="Weissenbach J."/>
            <person name="Scarpelli C."/>
            <person name="Schachter V."/>
            <person name="Sperling L."/>
            <person name="Meyer E."/>
            <person name="Cohen J."/>
            <person name="Wincker P."/>
        </authorList>
    </citation>
    <scope>NUCLEOTIDE SEQUENCE [LARGE SCALE GENOMIC DNA]</scope>
    <source>
        <strain evidence="8 9">Stock d4-2</strain>
    </source>
</reference>
<sequence>MFVNTPDLSNCMNCIIAPLNGVGGIYLGNIDAAQNPDNLIKYQIGAVLSLIDYQVSIKGAQKLWIMAEDCDDFPLYKYYDQSIKFIDLQALRTNVLIHCYNGISRSAAICAAYMMQKYQLSLNQTLHHIQQRRRLVSPNPGFIKQLQDFEQKFNPKERRKRGSVYMEPSTKSRRSSIEFDGNRISSNYIKSSITNSILNQSNQRDKLTDFTHKLNNYMHQWKIRERAH</sequence>
<dbReference type="SUPFAM" id="SSF52799">
    <property type="entry name" value="(Phosphotyrosine protein) phosphatases II"/>
    <property type="match status" value="1"/>
</dbReference>
<dbReference type="HOGENOM" id="CLU_027074_8_0_1"/>
<dbReference type="GO" id="GO:0033550">
    <property type="term" value="F:MAP kinase tyrosine phosphatase activity"/>
    <property type="evidence" value="ECO:0000318"/>
    <property type="project" value="GO_Central"/>
</dbReference>
<evidence type="ECO:0000259" key="7">
    <source>
        <dbReference type="PROSITE" id="PS50056"/>
    </source>
</evidence>
<dbReference type="PROSITE" id="PS50056">
    <property type="entry name" value="TYR_PHOSPHATASE_2"/>
    <property type="match status" value="1"/>
</dbReference>
<evidence type="ECO:0000256" key="4">
    <source>
        <dbReference type="ARBA" id="ARBA00047761"/>
    </source>
</evidence>
<dbReference type="RefSeq" id="XP_001454327.1">
    <property type="nucleotide sequence ID" value="XM_001454290.1"/>
</dbReference>
<dbReference type="CDD" id="cd14498">
    <property type="entry name" value="DSP"/>
    <property type="match status" value="1"/>
</dbReference>
<dbReference type="PROSITE" id="PS00383">
    <property type="entry name" value="TYR_PHOSPHATASE_1"/>
    <property type="match status" value="1"/>
</dbReference>
<dbReference type="SMART" id="SM00195">
    <property type="entry name" value="DSPc"/>
    <property type="match status" value="1"/>
</dbReference>
<dbReference type="GeneID" id="5040112"/>
<dbReference type="InterPro" id="IPR000340">
    <property type="entry name" value="Dual-sp_phosphatase_cat-dom"/>
</dbReference>
<dbReference type="InParanoid" id="A0DV63"/>
<dbReference type="OMA" id="QTLHHIQ"/>
<dbReference type="Pfam" id="PF00782">
    <property type="entry name" value="DSPc"/>
    <property type="match status" value="1"/>
</dbReference>